<feature type="transmembrane region" description="Helical" evidence="1">
    <location>
        <begin position="464"/>
        <end position="490"/>
    </location>
</feature>
<dbReference type="Proteomes" id="UP000800094">
    <property type="component" value="Unassembled WGS sequence"/>
</dbReference>
<evidence type="ECO:0000313" key="2">
    <source>
        <dbReference type="EMBL" id="KAF2255985.1"/>
    </source>
</evidence>
<organism evidence="2 3">
    <name type="scientific">Trematosphaeria pertusa</name>
    <dbReference type="NCBI Taxonomy" id="390896"/>
    <lineage>
        <taxon>Eukaryota</taxon>
        <taxon>Fungi</taxon>
        <taxon>Dikarya</taxon>
        <taxon>Ascomycota</taxon>
        <taxon>Pezizomycotina</taxon>
        <taxon>Dothideomycetes</taxon>
        <taxon>Pleosporomycetidae</taxon>
        <taxon>Pleosporales</taxon>
        <taxon>Massarineae</taxon>
        <taxon>Trematosphaeriaceae</taxon>
        <taxon>Trematosphaeria</taxon>
    </lineage>
</organism>
<feature type="transmembrane region" description="Helical" evidence="1">
    <location>
        <begin position="353"/>
        <end position="371"/>
    </location>
</feature>
<sequence length="492" mass="54494">MAEPLSIVASIIALVELSNGVLRQTLDIYTAGRVQDWDRCTGISLQIVDLNFSPGIGSRLVRSLYEDQNTTEATTDALNNLPRQPDDSCRLYIEHGLESHDCFREHVDQLVRRDGPVRLFRRFFAETNLAESSLVAGSLFNFRARSGATPWLEPGVYIFGYPSFISFKSEVPRYGAVRKIIPAERINEVLRGLARAIVDGDDSYDDNKANITTRPMQLRIVMLRICHVILLNYAGFLSSVERLHSTFLQHLSDPANTTITATLLQVISKDSYFWEQIHHIITIFVAAVGSLLDISHLLDDLPQVKKFQGLLLEIRGICTEVERTTTSISNRLEGRLKFIEIGRSFHESSSVRLLSLLAVIFLPLSLASSLLSMSTRFADLHYLLYDFFGVIVLLGTVTITIVIVLKLLSRASEKVESKVTSDTGRKIVKQGIVFMVVVPWGLILASFLVGMIKDVGLGLRVLGYGAAGIVGLGAVAACTVGLMVFFGLILSF</sequence>
<accession>A0A6A6IZI1</accession>
<dbReference type="OrthoDB" id="3231000at2759"/>
<proteinExistence type="predicted"/>
<gene>
    <name evidence="2" type="ORF">BU26DRAFT_545459</name>
</gene>
<keyword evidence="1" id="KW-1133">Transmembrane helix</keyword>
<dbReference type="RefSeq" id="XP_033690989.1">
    <property type="nucleotide sequence ID" value="XM_033831784.1"/>
</dbReference>
<keyword evidence="3" id="KW-1185">Reference proteome</keyword>
<dbReference type="AlphaFoldDB" id="A0A6A6IZI1"/>
<feature type="transmembrane region" description="Helical" evidence="1">
    <location>
        <begin position="221"/>
        <end position="240"/>
    </location>
</feature>
<dbReference type="EMBL" id="ML987189">
    <property type="protein sequence ID" value="KAF2255985.1"/>
    <property type="molecule type" value="Genomic_DNA"/>
</dbReference>
<reference evidence="2" key="1">
    <citation type="journal article" date="2020" name="Stud. Mycol.">
        <title>101 Dothideomycetes genomes: a test case for predicting lifestyles and emergence of pathogens.</title>
        <authorList>
            <person name="Haridas S."/>
            <person name="Albert R."/>
            <person name="Binder M."/>
            <person name="Bloem J."/>
            <person name="Labutti K."/>
            <person name="Salamov A."/>
            <person name="Andreopoulos B."/>
            <person name="Baker S."/>
            <person name="Barry K."/>
            <person name="Bills G."/>
            <person name="Bluhm B."/>
            <person name="Cannon C."/>
            <person name="Castanera R."/>
            <person name="Culley D."/>
            <person name="Daum C."/>
            <person name="Ezra D."/>
            <person name="Gonzalez J."/>
            <person name="Henrissat B."/>
            <person name="Kuo A."/>
            <person name="Liang C."/>
            <person name="Lipzen A."/>
            <person name="Lutzoni F."/>
            <person name="Magnuson J."/>
            <person name="Mondo S."/>
            <person name="Nolan M."/>
            <person name="Ohm R."/>
            <person name="Pangilinan J."/>
            <person name="Park H.-J."/>
            <person name="Ramirez L."/>
            <person name="Alfaro M."/>
            <person name="Sun H."/>
            <person name="Tritt A."/>
            <person name="Yoshinaga Y."/>
            <person name="Zwiers L.-H."/>
            <person name="Turgeon B."/>
            <person name="Goodwin S."/>
            <person name="Spatafora J."/>
            <person name="Crous P."/>
            <person name="Grigoriev I."/>
        </authorList>
    </citation>
    <scope>NUCLEOTIDE SEQUENCE</scope>
    <source>
        <strain evidence="2">CBS 122368</strain>
    </source>
</reference>
<dbReference type="GeneID" id="54585114"/>
<evidence type="ECO:0000313" key="3">
    <source>
        <dbReference type="Proteomes" id="UP000800094"/>
    </source>
</evidence>
<keyword evidence="1" id="KW-0472">Membrane</keyword>
<name>A0A6A6IZI1_9PLEO</name>
<dbReference type="Gene3D" id="1.20.58.340">
    <property type="entry name" value="Magnesium transport protein CorA, transmembrane region"/>
    <property type="match status" value="1"/>
</dbReference>
<protein>
    <submittedName>
        <fullName evidence="2">Uncharacterized protein</fullName>
    </submittedName>
</protein>
<feature type="transmembrane region" description="Helical" evidence="1">
    <location>
        <begin position="277"/>
        <end position="298"/>
    </location>
</feature>
<evidence type="ECO:0000256" key="1">
    <source>
        <dbReference type="SAM" id="Phobius"/>
    </source>
</evidence>
<keyword evidence="1" id="KW-0812">Transmembrane</keyword>
<feature type="transmembrane region" description="Helical" evidence="1">
    <location>
        <begin position="383"/>
        <end position="408"/>
    </location>
</feature>
<feature type="transmembrane region" description="Helical" evidence="1">
    <location>
        <begin position="432"/>
        <end position="452"/>
    </location>
</feature>